<gene>
    <name evidence="1" type="ORF">MRB53_034079</name>
</gene>
<proteinExistence type="predicted"/>
<evidence type="ECO:0000313" key="2">
    <source>
        <dbReference type="Proteomes" id="UP001234297"/>
    </source>
</evidence>
<organism evidence="1 2">
    <name type="scientific">Persea americana</name>
    <name type="common">Avocado</name>
    <dbReference type="NCBI Taxonomy" id="3435"/>
    <lineage>
        <taxon>Eukaryota</taxon>
        <taxon>Viridiplantae</taxon>
        <taxon>Streptophyta</taxon>
        <taxon>Embryophyta</taxon>
        <taxon>Tracheophyta</taxon>
        <taxon>Spermatophyta</taxon>
        <taxon>Magnoliopsida</taxon>
        <taxon>Magnoliidae</taxon>
        <taxon>Laurales</taxon>
        <taxon>Lauraceae</taxon>
        <taxon>Persea</taxon>
    </lineage>
</organism>
<sequence>MAKDHILLTIVWLYCMLGLLPSFGLALWLNLSPSQMKCVSEEIRTNLIALGDYTVITEDEATIVPTISANVTSPYGNNLHGKEKATEGQFAFTTVEAGNYMACFWVDGPYEGLGATVNIDWKIGHAAKDWDSVVKRGKIQGVELRLMKLADTVNAIHERLLHLKKREAEMRELSETTNARIAWLSIMSLGVCLGVSAWQLWHLKHYFQKKKIV</sequence>
<accession>A0ACC2KWI1</accession>
<protein>
    <submittedName>
        <fullName evidence="1">Uncharacterized protein</fullName>
    </submittedName>
</protein>
<comment type="caution">
    <text evidence="1">The sequence shown here is derived from an EMBL/GenBank/DDBJ whole genome shotgun (WGS) entry which is preliminary data.</text>
</comment>
<keyword evidence="2" id="KW-1185">Reference proteome</keyword>
<reference evidence="1 2" key="1">
    <citation type="journal article" date="2022" name="Hortic Res">
        <title>A haplotype resolved chromosomal level avocado genome allows analysis of novel avocado genes.</title>
        <authorList>
            <person name="Nath O."/>
            <person name="Fletcher S.J."/>
            <person name="Hayward A."/>
            <person name="Shaw L.M."/>
            <person name="Masouleh A.K."/>
            <person name="Furtado A."/>
            <person name="Henry R.J."/>
            <person name="Mitter N."/>
        </authorList>
    </citation>
    <scope>NUCLEOTIDE SEQUENCE [LARGE SCALE GENOMIC DNA]</scope>
    <source>
        <strain evidence="2">cv. Hass</strain>
    </source>
</reference>
<evidence type="ECO:0000313" key="1">
    <source>
        <dbReference type="EMBL" id="KAJ8625549.1"/>
    </source>
</evidence>
<dbReference type="Proteomes" id="UP001234297">
    <property type="component" value="Chromosome 11"/>
</dbReference>
<name>A0ACC2KWI1_PERAE</name>
<dbReference type="EMBL" id="CM056819">
    <property type="protein sequence ID" value="KAJ8625549.1"/>
    <property type="molecule type" value="Genomic_DNA"/>
</dbReference>